<dbReference type="InterPro" id="IPR015943">
    <property type="entry name" value="WD40/YVTN_repeat-like_dom_sf"/>
</dbReference>
<evidence type="ECO:0000313" key="1">
    <source>
        <dbReference type="EMBL" id="SPD17590.1"/>
    </source>
</evidence>
<dbReference type="EMBL" id="OIVN01004461">
    <property type="protein sequence ID" value="SPD17590.1"/>
    <property type="molecule type" value="Genomic_DNA"/>
</dbReference>
<name>A0A2N9I0R3_FAGSY</name>
<proteinExistence type="predicted"/>
<reference evidence="1" key="1">
    <citation type="submission" date="2018-02" db="EMBL/GenBank/DDBJ databases">
        <authorList>
            <person name="Cohen D.B."/>
            <person name="Kent A.D."/>
        </authorList>
    </citation>
    <scope>NUCLEOTIDE SEQUENCE</scope>
</reference>
<dbReference type="SUPFAM" id="SSF50978">
    <property type="entry name" value="WD40 repeat-like"/>
    <property type="match status" value="1"/>
</dbReference>
<dbReference type="InterPro" id="IPR036322">
    <property type="entry name" value="WD40_repeat_dom_sf"/>
</dbReference>
<dbReference type="Gene3D" id="2.130.10.10">
    <property type="entry name" value="YVTN repeat-like/Quinoprotein amine dehydrogenase"/>
    <property type="match status" value="1"/>
</dbReference>
<accession>A0A2N9I0R3</accession>
<gene>
    <name evidence="1" type="ORF">FSB_LOCUS45472</name>
</gene>
<sequence>MTLNGHDDVIKSLTCWDQYLLSCSLDCCTLKGVLALHGMTDSDGKPIVYCSCGDNSIHIYELPGRLFAKLDVDTLQIDPGGLIFTGDRTGLLAMWKWLAEPQVAP</sequence>
<dbReference type="InterPro" id="IPR044715">
    <property type="entry name" value="WDR86-like"/>
</dbReference>
<organism evidence="1">
    <name type="scientific">Fagus sylvatica</name>
    <name type="common">Beechnut</name>
    <dbReference type="NCBI Taxonomy" id="28930"/>
    <lineage>
        <taxon>Eukaryota</taxon>
        <taxon>Viridiplantae</taxon>
        <taxon>Streptophyta</taxon>
        <taxon>Embryophyta</taxon>
        <taxon>Tracheophyta</taxon>
        <taxon>Spermatophyta</taxon>
        <taxon>Magnoliopsida</taxon>
        <taxon>eudicotyledons</taxon>
        <taxon>Gunneridae</taxon>
        <taxon>Pentapetalae</taxon>
        <taxon>rosids</taxon>
        <taxon>fabids</taxon>
        <taxon>Fagales</taxon>
        <taxon>Fagaceae</taxon>
        <taxon>Fagus</taxon>
    </lineage>
</organism>
<dbReference type="PANTHER" id="PTHR44489">
    <property type="match status" value="1"/>
</dbReference>
<dbReference type="PANTHER" id="PTHR44489:SF14">
    <property type="entry name" value="ZINC FINGER CCCH DOMAIN-CONTAINING PROTEIN 59-RELATED"/>
    <property type="match status" value="1"/>
</dbReference>
<protein>
    <submittedName>
        <fullName evidence="1">Uncharacterized protein</fullName>
    </submittedName>
</protein>
<dbReference type="AlphaFoldDB" id="A0A2N9I0R3"/>